<accession>A0A3S4ZPH5</accession>
<dbReference type="Proteomes" id="UP000784294">
    <property type="component" value="Unassembled WGS sequence"/>
</dbReference>
<keyword evidence="2" id="KW-1185">Reference proteome</keyword>
<dbReference type="EMBL" id="CAAALY010029169">
    <property type="protein sequence ID" value="VEL16612.1"/>
    <property type="molecule type" value="Genomic_DNA"/>
</dbReference>
<name>A0A3S4ZPH5_9PLAT</name>
<gene>
    <name evidence="1" type="ORF">PXEA_LOCUS10052</name>
</gene>
<organism evidence="1 2">
    <name type="scientific">Protopolystoma xenopodis</name>
    <dbReference type="NCBI Taxonomy" id="117903"/>
    <lineage>
        <taxon>Eukaryota</taxon>
        <taxon>Metazoa</taxon>
        <taxon>Spiralia</taxon>
        <taxon>Lophotrochozoa</taxon>
        <taxon>Platyhelminthes</taxon>
        <taxon>Monogenea</taxon>
        <taxon>Polyopisthocotylea</taxon>
        <taxon>Polystomatidea</taxon>
        <taxon>Polystomatidae</taxon>
        <taxon>Protopolystoma</taxon>
    </lineage>
</organism>
<protein>
    <submittedName>
        <fullName evidence="1">Uncharacterized protein</fullName>
    </submittedName>
</protein>
<sequence length="47" mass="5325">MQFQLTPTAAELFSAFSNTVLLSKRCLFSVNFINIQKPLSRTSTEIM</sequence>
<reference evidence="1" key="1">
    <citation type="submission" date="2018-11" db="EMBL/GenBank/DDBJ databases">
        <authorList>
            <consortium name="Pathogen Informatics"/>
        </authorList>
    </citation>
    <scope>NUCLEOTIDE SEQUENCE</scope>
</reference>
<evidence type="ECO:0000313" key="2">
    <source>
        <dbReference type="Proteomes" id="UP000784294"/>
    </source>
</evidence>
<evidence type="ECO:0000313" key="1">
    <source>
        <dbReference type="EMBL" id="VEL16612.1"/>
    </source>
</evidence>
<comment type="caution">
    <text evidence="1">The sequence shown here is derived from an EMBL/GenBank/DDBJ whole genome shotgun (WGS) entry which is preliminary data.</text>
</comment>
<proteinExistence type="predicted"/>
<dbReference type="AlphaFoldDB" id="A0A3S4ZPH5"/>